<proteinExistence type="predicted"/>
<name>A0A1G8NGW6_9SPHI</name>
<keyword evidence="1" id="KW-0732">Signal</keyword>
<evidence type="ECO:0000259" key="2">
    <source>
        <dbReference type="Pfam" id="PF10988"/>
    </source>
</evidence>
<gene>
    <name evidence="3" type="ORF">SAMN05192573_13320</name>
</gene>
<feature type="signal peptide" evidence="1">
    <location>
        <begin position="1"/>
        <end position="24"/>
    </location>
</feature>
<dbReference type="AlphaFoldDB" id="A0A1G8NGW6"/>
<dbReference type="InterPro" id="IPR021255">
    <property type="entry name" value="DUF2807"/>
</dbReference>
<dbReference type="EMBL" id="FNCG01000033">
    <property type="protein sequence ID" value="SDI79398.1"/>
    <property type="molecule type" value="Genomic_DNA"/>
</dbReference>
<dbReference type="Gene3D" id="2.160.20.120">
    <property type="match status" value="1"/>
</dbReference>
<evidence type="ECO:0000313" key="4">
    <source>
        <dbReference type="Proteomes" id="UP000199705"/>
    </source>
</evidence>
<feature type="domain" description="Putative auto-transporter adhesin head GIN" evidence="2">
    <location>
        <begin position="43"/>
        <end position="182"/>
    </location>
</feature>
<accession>A0A1G8NGW6</accession>
<protein>
    <recommendedName>
        <fullName evidence="2">Putative auto-transporter adhesin head GIN domain-containing protein</fullName>
    </recommendedName>
</protein>
<evidence type="ECO:0000313" key="3">
    <source>
        <dbReference type="EMBL" id="SDI79398.1"/>
    </source>
</evidence>
<reference evidence="4" key="1">
    <citation type="submission" date="2016-10" db="EMBL/GenBank/DDBJ databases">
        <authorList>
            <person name="Varghese N."/>
            <person name="Submissions S."/>
        </authorList>
    </citation>
    <scope>NUCLEOTIDE SEQUENCE [LARGE SCALE GENOMIC DNA]</scope>
    <source>
        <strain evidence="4">Gh-67</strain>
    </source>
</reference>
<organism evidence="3 4">
    <name type="scientific">Mucilaginibacter gossypii</name>
    <dbReference type="NCBI Taxonomy" id="551996"/>
    <lineage>
        <taxon>Bacteria</taxon>
        <taxon>Pseudomonadati</taxon>
        <taxon>Bacteroidota</taxon>
        <taxon>Sphingobacteriia</taxon>
        <taxon>Sphingobacteriales</taxon>
        <taxon>Sphingobacteriaceae</taxon>
        <taxon>Mucilaginibacter</taxon>
    </lineage>
</organism>
<keyword evidence="4" id="KW-1185">Reference proteome</keyword>
<dbReference type="RefSeq" id="WP_091176400.1">
    <property type="nucleotide sequence ID" value="NZ_FNCG01000033.1"/>
</dbReference>
<evidence type="ECO:0000256" key="1">
    <source>
        <dbReference type="SAM" id="SignalP"/>
    </source>
</evidence>
<dbReference type="Pfam" id="PF10988">
    <property type="entry name" value="DUF2807"/>
    <property type="match status" value="1"/>
</dbReference>
<dbReference type="Proteomes" id="UP000199705">
    <property type="component" value="Unassembled WGS sequence"/>
</dbReference>
<feature type="chain" id="PRO_5011535068" description="Putative auto-transporter adhesin head GIN domain-containing protein" evidence="1">
    <location>
        <begin position="25"/>
        <end position="202"/>
    </location>
</feature>
<sequence length="202" mass="21787">MKTTILTIATSLVLALGVSTAANAATKKDNGAAVVLNNVSKINKIEVRGNVEVYVSAGDNDNVKVYNQYYSESALVQNNNGTLRITSYKNEKLVVWVTANDLKAINAYDNAEVKSFGKLAALELNVNLYDNASAKLNVDTYAATVNVNDKAKAEFTGTADVYTLNHTRESFVNNNAFAAVNFTDKVTNAPAKYTVENEFAGL</sequence>